<dbReference type="OrthoDB" id="2677917at2759"/>
<feature type="region of interest" description="Disordered" evidence="6">
    <location>
        <begin position="45"/>
        <end position="65"/>
    </location>
</feature>
<dbReference type="GO" id="GO:0046983">
    <property type="term" value="F:protein dimerization activity"/>
    <property type="evidence" value="ECO:0007669"/>
    <property type="project" value="InterPro"/>
</dbReference>
<dbReference type="PANTHER" id="PTHR46481">
    <property type="entry name" value="ZINC FINGER BED DOMAIN-CONTAINING PROTEIN 4"/>
    <property type="match status" value="1"/>
</dbReference>
<dbReference type="AlphaFoldDB" id="A0A8H6XYD8"/>
<evidence type="ECO:0000256" key="6">
    <source>
        <dbReference type="SAM" id="MobiDB-lite"/>
    </source>
</evidence>
<dbReference type="GO" id="GO:0008270">
    <property type="term" value="F:zinc ion binding"/>
    <property type="evidence" value="ECO:0007669"/>
    <property type="project" value="UniProtKB-KW"/>
</dbReference>
<evidence type="ECO:0000313" key="8">
    <source>
        <dbReference type="EMBL" id="KAF7348841.1"/>
    </source>
</evidence>
<feature type="region of interest" description="Disordered" evidence="6">
    <location>
        <begin position="327"/>
        <end position="366"/>
    </location>
</feature>
<sequence>MPSSKSSSGSSIRSITSVAACKLKGAAKQVAKTAVSAVKAVVLAKSQSSRKNDDGDNNDTKSRMRSGVYQFFEQPKLDTDEHGQEYQFFKCAAPQGCKYTAKGKAADRSSTSNLLKHAKKCWGADIVEARMKGVEAQGRDGDIFAAFARASDRPYPAERPAHIVRWVTENHRPLSLIEDHEFRLILVSRDLNAAYGRARAYVEALLTGYNGRLSFSTDAWTSPNHCAFVAWIIHLQHEGQLLAFPLDIYEVPESHTGESLAREFDDMLSRFNIGHKFLAWTGDNATSNDTQNTALGDSPNNSFKAVNRVHCFAHTLNLAVQAFLRPFSPPKKKKGGKGKDGDDTDDDNDDNSSDSGSDINDFDLEDDEDLPDLADISTDSLDNVDDVNDSAWEAMDEVERVMLLEETDSVKQVITRIRKLAFSIIHSTTKGLPAWRKACTNHEMHVRLIPRDVFTYKEVINDFTGDCDLGYRKYDLSNVQWTLVEDMLHVLKVFKDATLYFSNEKHCTITQVLTTLDKIDDVITATVVTSSVQPGGVPKLLHPNYKLNYFRARKWEKAWIDTATDLVCEEFDAHYASAADNDDGDGADAASDVVSMSSSQVEFDDATNWLEDIPLPNVSHVADELEEYLAQPTERTRVNLLCWWWEKCHVWPRLSRMALDYLCIPATSTPVE</sequence>
<dbReference type="InterPro" id="IPR008906">
    <property type="entry name" value="HATC_C_dom"/>
</dbReference>
<dbReference type="InterPro" id="IPR052035">
    <property type="entry name" value="ZnF_BED_domain_contain"/>
</dbReference>
<name>A0A8H6XYD8_9AGAR</name>
<feature type="domain" description="HAT C-terminal dimerisation" evidence="7">
    <location>
        <begin position="624"/>
        <end position="671"/>
    </location>
</feature>
<evidence type="ECO:0000313" key="9">
    <source>
        <dbReference type="Proteomes" id="UP000620124"/>
    </source>
</evidence>
<keyword evidence="4" id="KW-0862">Zinc</keyword>
<gene>
    <name evidence="8" type="ORF">MVEN_01404100</name>
</gene>
<feature type="compositionally biased region" description="Basic and acidic residues" evidence="6">
    <location>
        <begin position="50"/>
        <end position="62"/>
    </location>
</feature>
<evidence type="ECO:0000256" key="4">
    <source>
        <dbReference type="ARBA" id="ARBA00022833"/>
    </source>
</evidence>
<accession>A0A8H6XYD8</accession>
<dbReference type="GO" id="GO:0005634">
    <property type="term" value="C:nucleus"/>
    <property type="evidence" value="ECO:0007669"/>
    <property type="project" value="UniProtKB-SubCell"/>
</dbReference>
<reference evidence="8" key="1">
    <citation type="submission" date="2020-05" db="EMBL/GenBank/DDBJ databases">
        <title>Mycena genomes resolve the evolution of fungal bioluminescence.</title>
        <authorList>
            <person name="Tsai I.J."/>
        </authorList>
    </citation>
    <scope>NUCLEOTIDE SEQUENCE</scope>
    <source>
        <strain evidence="8">CCC161011</strain>
    </source>
</reference>
<evidence type="ECO:0000256" key="1">
    <source>
        <dbReference type="ARBA" id="ARBA00004123"/>
    </source>
</evidence>
<comment type="caution">
    <text evidence="8">The sequence shown here is derived from an EMBL/GenBank/DDBJ whole genome shotgun (WGS) entry which is preliminary data.</text>
</comment>
<keyword evidence="3" id="KW-0863">Zinc-finger</keyword>
<keyword evidence="5" id="KW-0539">Nucleus</keyword>
<evidence type="ECO:0000256" key="5">
    <source>
        <dbReference type="ARBA" id="ARBA00023242"/>
    </source>
</evidence>
<feature type="compositionally biased region" description="Acidic residues" evidence="6">
    <location>
        <begin position="342"/>
        <end position="352"/>
    </location>
</feature>
<dbReference type="EMBL" id="JACAZI010000011">
    <property type="protein sequence ID" value="KAF7348841.1"/>
    <property type="molecule type" value="Genomic_DNA"/>
</dbReference>
<proteinExistence type="predicted"/>
<dbReference type="Proteomes" id="UP000620124">
    <property type="component" value="Unassembled WGS sequence"/>
</dbReference>
<dbReference type="SUPFAM" id="SSF53098">
    <property type="entry name" value="Ribonuclease H-like"/>
    <property type="match status" value="1"/>
</dbReference>
<protein>
    <submittedName>
        <fullName evidence="8">Dimer-Tnp-hAT domain-containing protein</fullName>
    </submittedName>
</protein>
<comment type="subcellular location">
    <subcellularLocation>
        <location evidence="1">Nucleus</location>
    </subcellularLocation>
</comment>
<evidence type="ECO:0000256" key="3">
    <source>
        <dbReference type="ARBA" id="ARBA00022771"/>
    </source>
</evidence>
<keyword evidence="2" id="KW-0479">Metal-binding</keyword>
<dbReference type="Pfam" id="PF05699">
    <property type="entry name" value="Dimer_Tnp_hAT"/>
    <property type="match status" value="1"/>
</dbReference>
<keyword evidence="9" id="KW-1185">Reference proteome</keyword>
<evidence type="ECO:0000259" key="7">
    <source>
        <dbReference type="Pfam" id="PF05699"/>
    </source>
</evidence>
<dbReference type="PANTHER" id="PTHR46481:SF10">
    <property type="entry name" value="ZINC FINGER BED DOMAIN-CONTAINING PROTEIN 39"/>
    <property type="match status" value="1"/>
</dbReference>
<evidence type="ECO:0000256" key="2">
    <source>
        <dbReference type="ARBA" id="ARBA00022723"/>
    </source>
</evidence>
<dbReference type="InterPro" id="IPR012337">
    <property type="entry name" value="RNaseH-like_sf"/>
</dbReference>
<organism evidence="8 9">
    <name type="scientific">Mycena venus</name>
    <dbReference type="NCBI Taxonomy" id="2733690"/>
    <lineage>
        <taxon>Eukaryota</taxon>
        <taxon>Fungi</taxon>
        <taxon>Dikarya</taxon>
        <taxon>Basidiomycota</taxon>
        <taxon>Agaricomycotina</taxon>
        <taxon>Agaricomycetes</taxon>
        <taxon>Agaricomycetidae</taxon>
        <taxon>Agaricales</taxon>
        <taxon>Marasmiineae</taxon>
        <taxon>Mycenaceae</taxon>
        <taxon>Mycena</taxon>
    </lineage>
</organism>